<evidence type="ECO:0000256" key="3">
    <source>
        <dbReference type="ARBA" id="ARBA00022473"/>
    </source>
</evidence>
<keyword evidence="3 7" id="KW-0217">Developmental protein</keyword>
<keyword evidence="5" id="KW-0732">Signal</keyword>
<accession>A0A7N0T5I2</accession>
<evidence type="ECO:0000256" key="6">
    <source>
        <dbReference type="ARBA" id="ARBA00023157"/>
    </source>
</evidence>
<dbReference type="GO" id="GO:0005576">
    <property type="term" value="C:extracellular region"/>
    <property type="evidence" value="ECO:0007669"/>
    <property type="project" value="UniProtKB-SubCell"/>
</dbReference>
<dbReference type="PANTHER" id="PTHR33109">
    <property type="entry name" value="EPIDERMAL PATTERNING FACTOR-LIKE PROTEIN 4"/>
    <property type="match status" value="1"/>
</dbReference>
<dbReference type="Proteomes" id="UP000594263">
    <property type="component" value="Unplaced"/>
</dbReference>
<protein>
    <recommendedName>
        <fullName evidence="7">Epidermal patterning factor-like protein</fullName>
    </recommendedName>
</protein>
<proteinExistence type="inferred from homology"/>
<dbReference type="Pfam" id="PF17181">
    <property type="entry name" value="EPF"/>
    <property type="match status" value="1"/>
</dbReference>
<evidence type="ECO:0000313" key="8">
    <source>
        <dbReference type="EnsemblPlants" id="Kaladp0023s0079.1.v1.1"/>
    </source>
</evidence>
<dbReference type="OMA" id="KEMRIMV"/>
<organism evidence="8 9">
    <name type="scientific">Kalanchoe fedtschenkoi</name>
    <name type="common">Lavender scallops</name>
    <name type="synonym">South American air plant</name>
    <dbReference type="NCBI Taxonomy" id="63787"/>
    <lineage>
        <taxon>Eukaryota</taxon>
        <taxon>Viridiplantae</taxon>
        <taxon>Streptophyta</taxon>
        <taxon>Embryophyta</taxon>
        <taxon>Tracheophyta</taxon>
        <taxon>Spermatophyta</taxon>
        <taxon>Magnoliopsida</taxon>
        <taxon>eudicotyledons</taxon>
        <taxon>Gunneridae</taxon>
        <taxon>Pentapetalae</taxon>
        <taxon>Saxifragales</taxon>
        <taxon>Crassulaceae</taxon>
        <taxon>Kalanchoe</taxon>
    </lineage>
</organism>
<sequence>MESGRKRRRLQVIHRFSFYHNIVSIFVLASLFSTLRLLAEGRAMASQVAASQGMAEEEVRIMRSQIGSRPPKCDRRCYSCGHCEAIQVPTNPQVASTKRAGAAGVSRTAATAYSRGDYGSNYKPMSWKCKCGNSIFNP</sequence>
<keyword evidence="4 7" id="KW-0964">Secreted</keyword>
<evidence type="ECO:0000256" key="1">
    <source>
        <dbReference type="ARBA" id="ARBA00004613"/>
    </source>
</evidence>
<comment type="function">
    <text evidence="7">Controls stomatal patterning.</text>
</comment>
<dbReference type="EnsemblPlants" id="Kaladp0023s0079.1.v1.1">
    <property type="protein sequence ID" value="Kaladp0023s0079.1.v1.1"/>
    <property type="gene ID" value="Kaladp0023s0079.v1.1"/>
</dbReference>
<evidence type="ECO:0000256" key="7">
    <source>
        <dbReference type="RuleBase" id="RU367102"/>
    </source>
</evidence>
<dbReference type="InterPro" id="IPR039455">
    <property type="entry name" value="EPFL"/>
</dbReference>
<evidence type="ECO:0000256" key="4">
    <source>
        <dbReference type="ARBA" id="ARBA00022525"/>
    </source>
</evidence>
<dbReference type="AlphaFoldDB" id="A0A7N0T5I2"/>
<reference evidence="8" key="1">
    <citation type="submission" date="2021-01" db="UniProtKB">
        <authorList>
            <consortium name="EnsemblPlants"/>
        </authorList>
    </citation>
    <scope>IDENTIFICATION</scope>
</reference>
<evidence type="ECO:0000313" key="9">
    <source>
        <dbReference type="Proteomes" id="UP000594263"/>
    </source>
</evidence>
<comment type="similarity">
    <text evidence="2 7">Belongs to the plant cysteine rich small secretory peptide family. Epidermal patterning factor subfamily.</text>
</comment>
<dbReference type="GO" id="GO:0010052">
    <property type="term" value="P:guard cell differentiation"/>
    <property type="evidence" value="ECO:0007669"/>
    <property type="project" value="UniProtKB-UniRule"/>
</dbReference>
<keyword evidence="9" id="KW-1185">Reference proteome</keyword>
<evidence type="ECO:0000256" key="5">
    <source>
        <dbReference type="ARBA" id="ARBA00022729"/>
    </source>
</evidence>
<dbReference type="PANTHER" id="PTHR33109:SF7">
    <property type="entry name" value="EPIDERMAL PATTERNING FACTOR-LIKE PROTEIN 2"/>
    <property type="match status" value="1"/>
</dbReference>
<keyword evidence="6" id="KW-1015">Disulfide bond</keyword>
<name>A0A7N0T5I2_KALFE</name>
<evidence type="ECO:0000256" key="2">
    <source>
        <dbReference type="ARBA" id="ARBA00008127"/>
    </source>
</evidence>
<comment type="subcellular location">
    <subcellularLocation>
        <location evidence="1 7">Secreted</location>
    </subcellularLocation>
</comment>
<dbReference type="Gramene" id="Kaladp0023s0079.1.v1.1">
    <property type="protein sequence ID" value="Kaladp0023s0079.1.v1.1"/>
    <property type="gene ID" value="Kaladp0023s0079.v1.1"/>
</dbReference>